<sequence length="334" mass="38472">MIVVCEKLRKNGYPLRVGVACDQFQFFWPLHRFSLLTARLTVGTPIYTPHFVEFNIHSPASIVFSQKTPVVSRWRNLVIQTEPYWRMGKTFKFMVEGLEIFTIASSLEDQKFQGKLRSQTKKQEMIQEDIEEQASLKDTLDVIMSPLDNVFSLDKENTSQKITAEFLRLDLKQEKNNLSGHMTFDDFDASVFFAPYFVDFPKIDGNLKWTFNDVPHLFKNGTGPWKWRLYGKSGFLKHSELTFHSGGGMRVSGPFSFDDEGYLTAEFKLVVVQHIKFLTILQRLFPEQTKNLHALFFILGAMPKSAEGYPVLPLLINHGRVKLGFLKLGRFAPL</sequence>
<proteinExistence type="predicted"/>
<accession>A0ABV2FLJ5</accession>
<gene>
    <name evidence="1" type="ORF">ABID39_000111</name>
</gene>
<comment type="caution">
    <text evidence="1">The sequence shown here is derived from an EMBL/GenBank/DDBJ whole genome shotgun (WGS) entry which is preliminary data.</text>
</comment>
<reference evidence="1 2" key="1">
    <citation type="submission" date="2024-06" db="EMBL/GenBank/DDBJ databases">
        <title>Genomic Encyclopedia of Type Strains, Phase IV (KMG-IV): sequencing the most valuable type-strain genomes for metagenomic binning, comparative biology and taxonomic classification.</title>
        <authorList>
            <person name="Goeker M."/>
        </authorList>
    </citation>
    <scope>NUCLEOTIDE SEQUENCE [LARGE SCALE GENOMIC DNA]</scope>
    <source>
        <strain evidence="1 2">DSM 23650</strain>
    </source>
</reference>
<dbReference type="Proteomes" id="UP001549112">
    <property type="component" value="Unassembled WGS sequence"/>
</dbReference>
<dbReference type="RefSeq" id="WP_354184973.1">
    <property type="nucleotide sequence ID" value="NZ_JBEPLT010000001.1"/>
</dbReference>
<keyword evidence="2" id="KW-1185">Reference proteome</keyword>
<dbReference type="InterPro" id="IPR018666">
    <property type="entry name" value="DUF2125"/>
</dbReference>
<dbReference type="EMBL" id="JBEPLT010000001">
    <property type="protein sequence ID" value="MET3559441.1"/>
    <property type="molecule type" value="Genomic_DNA"/>
</dbReference>
<evidence type="ECO:0000313" key="1">
    <source>
        <dbReference type="EMBL" id="MET3559441.1"/>
    </source>
</evidence>
<evidence type="ECO:0000313" key="2">
    <source>
        <dbReference type="Proteomes" id="UP001549112"/>
    </source>
</evidence>
<organism evidence="1 2">
    <name type="scientific">Bartonella japonica</name>
    <dbReference type="NCBI Taxonomy" id="357761"/>
    <lineage>
        <taxon>Bacteria</taxon>
        <taxon>Pseudomonadati</taxon>
        <taxon>Pseudomonadota</taxon>
        <taxon>Alphaproteobacteria</taxon>
        <taxon>Hyphomicrobiales</taxon>
        <taxon>Bartonellaceae</taxon>
        <taxon>Bartonella</taxon>
    </lineage>
</organism>
<dbReference type="Pfam" id="PF09898">
    <property type="entry name" value="DUF2125"/>
    <property type="match status" value="2"/>
</dbReference>
<name>A0ABV2FLJ5_9HYPH</name>
<protein>
    <submittedName>
        <fullName evidence="1">Uncharacterized protein</fullName>
    </submittedName>
</protein>